<dbReference type="SUPFAM" id="SSF64182">
    <property type="entry name" value="DHH phosphoesterases"/>
    <property type="match status" value="1"/>
</dbReference>
<dbReference type="InterPro" id="IPR051319">
    <property type="entry name" value="Oligoribo/pAp-PDE_c-di-AMP_PDE"/>
</dbReference>
<name>A0A934NA18_9BACT</name>
<gene>
    <name evidence="3" type="ORF">JF922_23515</name>
</gene>
<evidence type="ECO:0000259" key="2">
    <source>
        <dbReference type="Pfam" id="PF02272"/>
    </source>
</evidence>
<evidence type="ECO:0000313" key="4">
    <source>
        <dbReference type="Proteomes" id="UP000612893"/>
    </source>
</evidence>
<keyword evidence="4" id="KW-1185">Reference proteome</keyword>
<feature type="domain" description="DDH" evidence="1">
    <location>
        <begin position="23"/>
        <end position="160"/>
    </location>
</feature>
<dbReference type="Pfam" id="PF02272">
    <property type="entry name" value="DHHA1"/>
    <property type="match status" value="1"/>
</dbReference>
<dbReference type="Gene3D" id="3.10.310.30">
    <property type="match status" value="1"/>
</dbReference>
<dbReference type="InterPro" id="IPR038763">
    <property type="entry name" value="DHH_sf"/>
</dbReference>
<dbReference type="Pfam" id="PF01368">
    <property type="entry name" value="DHH"/>
    <property type="match status" value="1"/>
</dbReference>
<proteinExistence type="predicted"/>
<comment type="caution">
    <text evidence="3">The sequence shown here is derived from an EMBL/GenBank/DDBJ whole genome shotgun (WGS) entry which is preliminary data.</text>
</comment>
<accession>A0A934NA18</accession>
<protein>
    <submittedName>
        <fullName evidence="3">Bifunctional oligoribonuclease/PAP phosphatase NrnA</fullName>
    </submittedName>
</protein>
<dbReference type="Proteomes" id="UP000612893">
    <property type="component" value="Unassembled WGS sequence"/>
</dbReference>
<dbReference type="AlphaFoldDB" id="A0A934NA18"/>
<reference evidence="3" key="1">
    <citation type="submission" date="2020-10" db="EMBL/GenBank/DDBJ databases">
        <title>Ca. Dormibacterota MAGs.</title>
        <authorList>
            <person name="Montgomery K."/>
        </authorList>
    </citation>
    <scope>NUCLEOTIDE SEQUENCE [LARGE SCALE GENOMIC DNA]</scope>
    <source>
        <strain evidence="3">SC8812_S17_10</strain>
    </source>
</reference>
<organism evidence="3 4">
    <name type="scientific">Candidatus Nephthysia bennettiae</name>
    <dbReference type="NCBI Taxonomy" id="3127016"/>
    <lineage>
        <taxon>Bacteria</taxon>
        <taxon>Bacillati</taxon>
        <taxon>Candidatus Dormiibacterota</taxon>
        <taxon>Candidatus Dormibacteria</taxon>
        <taxon>Candidatus Dormibacterales</taxon>
        <taxon>Candidatus Dormibacteraceae</taxon>
        <taxon>Candidatus Nephthysia</taxon>
    </lineage>
</organism>
<dbReference type="InterPro" id="IPR003156">
    <property type="entry name" value="DHHA1_dom"/>
</dbReference>
<dbReference type="EMBL" id="JAEKNR010000234">
    <property type="protein sequence ID" value="MBJ7601026.1"/>
    <property type="molecule type" value="Genomic_DNA"/>
</dbReference>
<dbReference type="RefSeq" id="WP_338205068.1">
    <property type="nucleotide sequence ID" value="NZ_JAEKNR010000234.1"/>
</dbReference>
<dbReference type="PANTHER" id="PTHR47618">
    <property type="entry name" value="BIFUNCTIONAL OLIGORIBONUCLEASE AND PAP PHOSPHATASE NRNA"/>
    <property type="match status" value="1"/>
</dbReference>
<evidence type="ECO:0000313" key="3">
    <source>
        <dbReference type="EMBL" id="MBJ7601026.1"/>
    </source>
</evidence>
<dbReference type="InterPro" id="IPR001667">
    <property type="entry name" value="DDH_dom"/>
</dbReference>
<dbReference type="Gene3D" id="3.90.1640.10">
    <property type="entry name" value="inorganic pyrophosphatase (n-terminal core)"/>
    <property type="match status" value="1"/>
</dbReference>
<sequence length="343" mass="36808">MTLAGLRNEVDELKALCERHDEILIFGHKDADGDTLGCSLAFAEALRLRSKRVHVVIPPPLPEKYRWMPGFDEVREEPPVGFDVDLVLFFDAGNMERSGDAVHQIAEHATIVNVDHHPSNSRFGDVNIIDADAAAVGEMCLDMLEHFGWEVTPTMAANLYTALMTDTGGFRHENTTPRALEVAARLAALGADPSYIATMVYKSRPLTTLKLGGISIASMQVEMGGRLAWARVTKSMLREAGAVMAEAEGIIDTLNSIAGLDVAIMFKEVGPRLTKISVRSRGAVDSAALCARFGGGGHLRAAGAEVPLPMDQAIEAVLAATREAMAAAGGMEGAHASRRPQRL</sequence>
<evidence type="ECO:0000259" key="1">
    <source>
        <dbReference type="Pfam" id="PF01368"/>
    </source>
</evidence>
<dbReference type="PANTHER" id="PTHR47618:SF1">
    <property type="entry name" value="BIFUNCTIONAL OLIGORIBONUCLEASE AND PAP PHOSPHATASE NRNA"/>
    <property type="match status" value="1"/>
</dbReference>
<feature type="domain" description="DHHA1" evidence="2">
    <location>
        <begin position="239"/>
        <end position="325"/>
    </location>
</feature>